<comment type="caution">
    <text evidence="6">The sequence shown here is derived from an EMBL/GenBank/DDBJ whole genome shotgun (WGS) entry which is preliminary data.</text>
</comment>
<feature type="compositionally biased region" description="Basic and acidic residues" evidence="3">
    <location>
        <begin position="580"/>
        <end position="594"/>
    </location>
</feature>
<dbReference type="InterPro" id="IPR003591">
    <property type="entry name" value="Leu-rich_rpt_typical-subtyp"/>
</dbReference>
<dbReference type="InParanoid" id="A0A5N4AWE9"/>
<dbReference type="Pfam" id="PF13306">
    <property type="entry name" value="LRR_5"/>
    <property type="match status" value="1"/>
</dbReference>
<keyword evidence="7" id="KW-1185">Reference proteome</keyword>
<proteinExistence type="predicted"/>
<evidence type="ECO:0000256" key="3">
    <source>
        <dbReference type="SAM" id="MobiDB-lite"/>
    </source>
</evidence>
<feature type="transmembrane region" description="Helical" evidence="4">
    <location>
        <begin position="523"/>
        <end position="543"/>
    </location>
</feature>
<keyword evidence="5" id="KW-0732">Signal</keyword>
<feature type="signal peptide" evidence="5">
    <location>
        <begin position="1"/>
        <end position="20"/>
    </location>
</feature>
<keyword evidence="4" id="KW-0812">Transmembrane</keyword>
<reference evidence="6 7" key="1">
    <citation type="journal article" date="2018" name="Elife">
        <title>Firefly genomes illuminate parallel origins of bioluminescence in beetles.</title>
        <authorList>
            <person name="Fallon T.R."/>
            <person name="Lower S.E."/>
            <person name="Chang C.H."/>
            <person name="Bessho-Uehara M."/>
            <person name="Martin G.J."/>
            <person name="Bewick A.J."/>
            <person name="Behringer M."/>
            <person name="Debat H.J."/>
            <person name="Wong I."/>
            <person name="Day J.C."/>
            <person name="Suvorov A."/>
            <person name="Silva C.J."/>
            <person name="Stanger-Hall K.F."/>
            <person name="Hall D.W."/>
            <person name="Schmitz R.J."/>
            <person name="Nelson D.R."/>
            <person name="Lewis S.M."/>
            <person name="Shigenobu S."/>
            <person name="Bybee S.M."/>
            <person name="Larracuente A.M."/>
            <person name="Oba Y."/>
            <person name="Weng J.K."/>
        </authorList>
    </citation>
    <scope>NUCLEOTIDE SEQUENCE [LARGE SCALE GENOMIC DNA]</scope>
    <source>
        <strain evidence="6">1611_PpyrPB1</strain>
        <tissue evidence="6">Whole body</tissue>
    </source>
</reference>
<dbReference type="EMBL" id="VVIM01000003">
    <property type="protein sequence ID" value="KAB0801558.1"/>
    <property type="molecule type" value="Genomic_DNA"/>
</dbReference>
<feature type="compositionally biased region" description="Polar residues" evidence="3">
    <location>
        <begin position="660"/>
        <end position="687"/>
    </location>
</feature>
<evidence type="ECO:0000313" key="7">
    <source>
        <dbReference type="Proteomes" id="UP000327044"/>
    </source>
</evidence>
<feature type="compositionally biased region" description="Basic residues" evidence="3">
    <location>
        <begin position="639"/>
        <end position="650"/>
    </location>
</feature>
<keyword evidence="1" id="KW-0433">Leucine-rich repeat</keyword>
<protein>
    <recommendedName>
        <fullName evidence="8">LRRNT domain-containing protein</fullName>
    </recommendedName>
</protein>
<dbReference type="PROSITE" id="PS51450">
    <property type="entry name" value="LRR"/>
    <property type="match status" value="3"/>
</dbReference>
<dbReference type="InterPro" id="IPR032675">
    <property type="entry name" value="LRR_dom_sf"/>
</dbReference>
<evidence type="ECO:0000256" key="5">
    <source>
        <dbReference type="SAM" id="SignalP"/>
    </source>
</evidence>
<organism evidence="6 7">
    <name type="scientific">Photinus pyralis</name>
    <name type="common">Common eastern firefly</name>
    <name type="synonym">Lampyris pyralis</name>
    <dbReference type="NCBI Taxonomy" id="7054"/>
    <lineage>
        <taxon>Eukaryota</taxon>
        <taxon>Metazoa</taxon>
        <taxon>Ecdysozoa</taxon>
        <taxon>Arthropoda</taxon>
        <taxon>Hexapoda</taxon>
        <taxon>Insecta</taxon>
        <taxon>Pterygota</taxon>
        <taxon>Neoptera</taxon>
        <taxon>Endopterygota</taxon>
        <taxon>Coleoptera</taxon>
        <taxon>Polyphaga</taxon>
        <taxon>Elateriformia</taxon>
        <taxon>Elateroidea</taxon>
        <taxon>Lampyridae</taxon>
        <taxon>Lampyrinae</taxon>
        <taxon>Photinus</taxon>
    </lineage>
</organism>
<feature type="region of interest" description="Disordered" evidence="3">
    <location>
        <begin position="630"/>
        <end position="697"/>
    </location>
</feature>
<evidence type="ECO:0000256" key="1">
    <source>
        <dbReference type="ARBA" id="ARBA00022614"/>
    </source>
</evidence>
<dbReference type="PANTHER" id="PTHR45617:SF165">
    <property type="entry name" value="COMMON DPR-INTERACTING PROTEIN-RELATED"/>
    <property type="match status" value="1"/>
</dbReference>
<keyword evidence="2" id="KW-0677">Repeat</keyword>
<evidence type="ECO:0000256" key="2">
    <source>
        <dbReference type="ARBA" id="ARBA00022737"/>
    </source>
</evidence>
<evidence type="ECO:0008006" key="8">
    <source>
        <dbReference type="Google" id="ProtNLM"/>
    </source>
</evidence>
<evidence type="ECO:0000313" key="6">
    <source>
        <dbReference type="EMBL" id="KAB0801558.1"/>
    </source>
</evidence>
<sequence length="697" mass="79365">MRLIIKCAWSIGLIFQLVNGEEFDCPQNCTCNSHELSTTCHHNGLVDLPNGIHLRVSRLDLSFNEFTSIPLTISTYKELHHLNMSHNKLLYIEEKSFQTLNGLEVLDLSHNLFKYWLDINKAALINLPSLYNLNLSHNPLQGFSDIFLHQPLRSNSLQTLLLINCSITNISDDLLLGFPNLKTLMLSNNPLLALTARLKSDTLQHLDLSNCNLQRMHPDGISSLTSLEYLSLAENYGLKKYSSRSKSLKHLDLSHCNLETVPSVSLPNLTGLILKGNHLRHIPANTFLNCPGLKNVDLSSNTIKKIDVFAFKPLKHVHNVDLSLNTIRDIPSATFNSNKQLTKLDLSRNYLDTVVQLSSDSLKWLDLSVCEIQHIDSQSLVLLPKLQTLNLSRNLIASIPDKLSAKSLRVLDLSRCGIFSLNILTLSALPSLRSVNLSGNRLTSGLKPSFFHRVSELNLEDNSWICDCKSQEFLEFYRWLQYSVTSSNSLRCRSPENVAGYTWENACNQIWRPGENGNVKGTWMYVWAIIALSTVLCCLAIGIRNVRRRRRTARDQEVREAERQEEQERLRQIHERNLHYSTEYVDRNAPDPRELQSPPSYVEAMSMPRPILSVSCSNLRGSQHSLRSIQSYHNENSRKTKVRRKRRRNNRQGSRSNISETQSVASISHGNTETRIQNDPQFASGNNHFFERERGPS</sequence>
<accession>A0A5N4AWE9</accession>
<dbReference type="PANTHER" id="PTHR45617">
    <property type="entry name" value="LEUCINE RICH REPEAT FAMILY PROTEIN"/>
    <property type="match status" value="1"/>
</dbReference>
<evidence type="ECO:0000256" key="4">
    <source>
        <dbReference type="SAM" id="Phobius"/>
    </source>
</evidence>
<dbReference type="InterPro" id="IPR001611">
    <property type="entry name" value="Leu-rich_rpt"/>
</dbReference>
<dbReference type="SUPFAM" id="SSF52058">
    <property type="entry name" value="L domain-like"/>
    <property type="match status" value="2"/>
</dbReference>
<feature type="region of interest" description="Disordered" evidence="3">
    <location>
        <begin position="580"/>
        <end position="600"/>
    </location>
</feature>
<dbReference type="Pfam" id="PF00560">
    <property type="entry name" value="LRR_1"/>
    <property type="match status" value="1"/>
</dbReference>
<dbReference type="AlphaFoldDB" id="A0A5N4AWE9"/>
<dbReference type="OrthoDB" id="1574204at2759"/>
<gene>
    <name evidence="6" type="ORF">PPYR_05912</name>
</gene>
<feature type="chain" id="PRO_5024377150" description="LRRNT domain-containing protein" evidence="5">
    <location>
        <begin position="21"/>
        <end position="697"/>
    </location>
</feature>
<keyword evidence="4" id="KW-0472">Membrane</keyword>
<keyword evidence="4" id="KW-1133">Transmembrane helix</keyword>
<name>A0A5N4AWE9_PHOPY</name>
<dbReference type="InterPro" id="IPR026906">
    <property type="entry name" value="LRR_5"/>
</dbReference>
<dbReference type="Gene3D" id="3.80.10.10">
    <property type="entry name" value="Ribonuclease Inhibitor"/>
    <property type="match status" value="4"/>
</dbReference>
<dbReference type="Proteomes" id="UP000327044">
    <property type="component" value="Unassembled WGS sequence"/>
</dbReference>
<dbReference type="Pfam" id="PF13855">
    <property type="entry name" value="LRR_8"/>
    <property type="match status" value="2"/>
</dbReference>
<dbReference type="SMART" id="SM00369">
    <property type="entry name" value="LRR_TYP"/>
    <property type="match status" value="10"/>
</dbReference>